<dbReference type="PROSITE" id="PS01149">
    <property type="entry name" value="PSI_RSU"/>
    <property type="match status" value="1"/>
</dbReference>
<dbReference type="Gene3D" id="3.30.70.580">
    <property type="entry name" value="Pseudouridine synthase I, catalytic domain, N-terminal subdomain"/>
    <property type="match status" value="1"/>
</dbReference>
<dbReference type="Pfam" id="PF00849">
    <property type="entry name" value="PseudoU_synth_2"/>
    <property type="match status" value="1"/>
</dbReference>
<name>X0SE80_9ZZZZ</name>
<keyword evidence="2" id="KW-0413">Isomerase</keyword>
<dbReference type="EMBL" id="BARS01009405">
    <property type="protein sequence ID" value="GAF74197.1"/>
    <property type="molecule type" value="Genomic_DNA"/>
</dbReference>
<dbReference type="PANTHER" id="PTHR47683:SF2">
    <property type="entry name" value="RNA-BINDING S4 DOMAIN-CONTAINING PROTEIN"/>
    <property type="match status" value="1"/>
</dbReference>
<evidence type="ECO:0000313" key="4">
    <source>
        <dbReference type="EMBL" id="GAF74197.1"/>
    </source>
</evidence>
<dbReference type="InterPro" id="IPR050343">
    <property type="entry name" value="RsuA_PseudoU_synthase"/>
</dbReference>
<dbReference type="InterPro" id="IPR006145">
    <property type="entry name" value="PsdUridine_synth_RsuA/RluA"/>
</dbReference>
<dbReference type="InterPro" id="IPR000748">
    <property type="entry name" value="PsdUridine_synth_RsuA/RluB/E/F"/>
</dbReference>
<dbReference type="NCBIfam" id="TIGR00093">
    <property type="entry name" value="pseudouridine synthase"/>
    <property type="match status" value="1"/>
</dbReference>
<accession>X0SE80</accession>
<comment type="similarity">
    <text evidence="1">Belongs to the pseudouridine synthase RsuA family.</text>
</comment>
<protein>
    <recommendedName>
        <fullName evidence="3">Pseudouridine synthase RsuA/RluA-like domain-containing protein</fullName>
    </recommendedName>
</protein>
<sequence>LNKPRGVLTTARDTHNRPTVYSVIGKGIPGLVNVGRLDRDSEGLLLFTTDGKLTFRLAHPKWEVKKVYRVTVKGKVTGEVIRRLSGGIELEDGLTREAAVSITGKEKGGLTILDIEIHEGKKHIVRRMMSAVGLEVHVLRRIRYGPLELGDLEPSQWRELKSDEVEALKKAVGLGKQADDTAQAK</sequence>
<feature type="domain" description="Pseudouridine synthase RsuA/RluA-like" evidence="3">
    <location>
        <begin position="1"/>
        <end position="131"/>
    </location>
</feature>
<dbReference type="GO" id="GO:0005829">
    <property type="term" value="C:cytosol"/>
    <property type="evidence" value="ECO:0007669"/>
    <property type="project" value="UniProtKB-ARBA"/>
</dbReference>
<gene>
    <name evidence="4" type="ORF">S01H1_17697</name>
</gene>
<evidence type="ECO:0000259" key="3">
    <source>
        <dbReference type="Pfam" id="PF00849"/>
    </source>
</evidence>
<evidence type="ECO:0000256" key="2">
    <source>
        <dbReference type="ARBA" id="ARBA00023235"/>
    </source>
</evidence>
<dbReference type="GO" id="GO:0006364">
    <property type="term" value="P:rRNA processing"/>
    <property type="evidence" value="ECO:0007669"/>
    <property type="project" value="UniProtKB-ARBA"/>
</dbReference>
<dbReference type="Gene3D" id="3.30.70.1560">
    <property type="entry name" value="Alpha-L RNA-binding motif"/>
    <property type="match status" value="1"/>
</dbReference>
<dbReference type="InterPro" id="IPR018496">
    <property type="entry name" value="PsdUridine_synth_RsuA/RluB_CS"/>
</dbReference>
<feature type="non-terminal residue" evidence="4">
    <location>
        <position position="1"/>
    </location>
</feature>
<evidence type="ECO:0000256" key="1">
    <source>
        <dbReference type="ARBA" id="ARBA00008348"/>
    </source>
</evidence>
<reference evidence="4" key="1">
    <citation type="journal article" date="2014" name="Front. Microbiol.">
        <title>High frequency of phylogenetically diverse reductive dehalogenase-homologous genes in deep subseafloor sedimentary metagenomes.</title>
        <authorList>
            <person name="Kawai M."/>
            <person name="Futagami T."/>
            <person name="Toyoda A."/>
            <person name="Takaki Y."/>
            <person name="Nishi S."/>
            <person name="Hori S."/>
            <person name="Arai W."/>
            <person name="Tsubouchi T."/>
            <person name="Morono Y."/>
            <person name="Uchiyama I."/>
            <person name="Ito T."/>
            <person name="Fujiyama A."/>
            <person name="Inagaki F."/>
            <person name="Takami H."/>
        </authorList>
    </citation>
    <scope>NUCLEOTIDE SEQUENCE</scope>
    <source>
        <strain evidence="4">Expedition CK06-06</strain>
    </source>
</reference>
<dbReference type="AlphaFoldDB" id="X0SE80"/>
<dbReference type="FunFam" id="3.30.70.1560:FF:000001">
    <property type="entry name" value="Pseudouridine synthase"/>
    <property type="match status" value="1"/>
</dbReference>
<comment type="caution">
    <text evidence="4">The sequence shown here is derived from an EMBL/GenBank/DDBJ whole genome shotgun (WGS) entry which is preliminary data.</text>
</comment>
<dbReference type="GO" id="GO:0009982">
    <property type="term" value="F:pseudouridine synthase activity"/>
    <property type="evidence" value="ECO:0007669"/>
    <property type="project" value="InterPro"/>
</dbReference>
<dbReference type="SUPFAM" id="SSF55120">
    <property type="entry name" value="Pseudouridine synthase"/>
    <property type="match status" value="1"/>
</dbReference>
<dbReference type="GO" id="GO:0001522">
    <property type="term" value="P:pseudouridine synthesis"/>
    <property type="evidence" value="ECO:0007669"/>
    <property type="project" value="InterPro"/>
</dbReference>
<dbReference type="GO" id="GO:0003723">
    <property type="term" value="F:RNA binding"/>
    <property type="evidence" value="ECO:0007669"/>
    <property type="project" value="InterPro"/>
</dbReference>
<organism evidence="4">
    <name type="scientific">marine sediment metagenome</name>
    <dbReference type="NCBI Taxonomy" id="412755"/>
    <lineage>
        <taxon>unclassified sequences</taxon>
        <taxon>metagenomes</taxon>
        <taxon>ecological metagenomes</taxon>
    </lineage>
</organism>
<dbReference type="InterPro" id="IPR042092">
    <property type="entry name" value="PsdUridine_s_RsuA/RluB/E/F_cat"/>
</dbReference>
<dbReference type="InterPro" id="IPR020103">
    <property type="entry name" value="PsdUridine_synth_cat_dom_sf"/>
</dbReference>
<dbReference type="InterPro" id="IPR020094">
    <property type="entry name" value="TruA/RsuA/RluB/E/F_N"/>
</dbReference>
<dbReference type="CDD" id="cd02870">
    <property type="entry name" value="PseudoU_synth_RsuA_like"/>
    <property type="match status" value="1"/>
</dbReference>
<proteinExistence type="inferred from homology"/>
<dbReference type="PANTHER" id="PTHR47683">
    <property type="entry name" value="PSEUDOURIDINE SYNTHASE FAMILY PROTEIN-RELATED"/>
    <property type="match status" value="1"/>
</dbReference>